<feature type="binding site" evidence="5 6">
    <location>
        <position position="141"/>
    </location>
    <ligand>
        <name>Zn(2+)</name>
        <dbReference type="ChEBI" id="CHEBI:29105"/>
    </ligand>
</feature>
<dbReference type="Proteomes" id="UP001595909">
    <property type="component" value="Unassembled WGS sequence"/>
</dbReference>
<keyword evidence="4 5" id="KW-0520">NAD</keyword>
<feature type="binding site" evidence="5">
    <location>
        <position position="277"/>
    </location>
    <ligand>
        <name>NAD(+)</name>
        <dbReference type="ChEBI" id="CHEBI:57540"/>
    </ligand>
</feature>
<dbReference type="SUPFAM" id="SSF52467">
    <property type="entry name" value="DHS-like NAD/FAD-binding domain"/>
    <property type="match status" value="1"/>
</dbReference>
<feature type="binding site" evidence="5 6">
    <location>
        <position position="144"/>
    </location>
    <ligand>
        <name>Zn(2+)</name>
        <dbReference type="ChEBI" id="CHEBI:29105"/>
    </ligand>
</feature>
<dbReference type="InterPro" id="IPR029035">
    <property type="entry name" value="DHS-like_NAD/FAD-binding_dom"/>
</dbReference>
<accession>A0ABV9R9C5</accession>
<evidence type="ECO:0000313" key="9">
    <source>
        <dbReference type="Proteomes" id="UP001595909"/>
    </source>
</evidence>
<comment type="function">
    <text evidence="5">NAD-dependent protein deacetylase which modulates the activities of several enzymes which are inactive in their acetylated form.</text>
</comment>
<dbReference type="InterPro" id="IPR026587">
    <property type="entry name" value="Sirtuin_class_II"/>
</dbReference>
<reference evidence="9" key="1">
    <citation type="journal article" date="2019" name="Int. J. Syst. Evol. Microbiol.">
        <title>The Global Catalogue of Microorganisms (GCM) 10K type strain sequencing project: providing services to taxonomists for standard genome sequencing and annotation.</title>
        <authorList>
            <consortium name="The Broad Institute Genomics Platform"/>
            <consortium name="The Broad Institute Genome Sequencing Center for Infectious Disease"/>
            <person name="Wu L."/>
            <person name="Ma J."/>
        </authorList>
    </citation>
    <scope>NUCLEOTIDE SEQUENCE [LARGE SCALE GENOMIC DNA]</scope>
    <source>
        <strain evidence="9">CCUG 50347</strain>
    </source>
</reference>
<feature type="binding site" evidence="5">
    <location>
        <begin position="233"/>
        <end position="235"/>
    </location>
    <ligand>
        <name>NAD(+)</name>
        <dbReference type="ChEBI" id="CHEBI:57540"/>
    </ligand>
</feature>
<evidence type="ECO:0000256" key="5">
    <source>
        <dbReference type="HAMAP-Rule" id="MF_01967"/>
    </source>
</evidence>
<gene>
    <name evidence="5" type="primary">cobB</name>
    <name evidence="8" type="ORF">ACFPEL_00025</name>
</gene>
<evidence type="ECO:0000256" key="1">
    <source>
        <dbReference type="ARBA" id="ARBA00022679"/>
    </source>
</evidence>
<comment type="similarity">
    <text evidence="5">Belongs to the sirtuin family. Class II subfamily.</text>
</comment>
<sequence length="294" mass="31128">MRYTAPQTAWEAEVPVRGDVAALATLLAEGGAVVLTGAGISTDSGIPDYRGPTSAQRRHAPMTYDAFVGDPVARHRYWARSHVGWPQIAGARPNDGHRAVASLQRAGLLHGVITQNVDGLHQKAGARDVVELHGALGRVVCLGCRVALGRARVQEDLASLNPDFDTRATEINPDGDAELPDAELDRFTMTGCPSCGDGPLKPDVVFFGESVPRPRVDHCFELVERARSLVVLGSSLTVMSGLRFVRAAARRDLPVAVVTAGPSRADDVAAVRLTEALGEVLPATLATLGLGERP</sequence>
<dbReference type="Gene3D" id="3.30.1600.10">
    <property type="entry name" value="SIR2/SIRT2 'Small Domain"/>
    <property type="match status" value="1"/>
</dbReference>
<keyword evidence="2 5" id="KW-0479">Metal-binding</keyword>
<dbReference type="EMBL" id="JBHSIM010000001">
    <property type="protein sequence ID" value="MFC4830778.1"/>
    <property type="molecule type" value="Genomic_DNA"/>
</dbReference>
<evidence type="ECO:0000256" key="2">
    <source>
        <dbReference type="ARBA" id="ARBA00022723"/>
    </source>
</evidence>
<dbReference type="InterPro" id="IPR026590">
    <property type="entry name" value="Ssirtuin_cat_dom"/>
</dbReference>
<comment type="caution">
    <text evidence="8">The sequence shown here is derived from an EMBL/GenBank/DDBJ whole genome shotgun (WGS) entry which is preliminary data.</text>
</comment>
<evidence type="ECO:0000256" key="4">
    <source>
        <dbReference type="ARBA" id="ARBA00023027"/>
    </source>
</evidence>
<protein>
    <recommendedName>
        <fullName evidence="5">NAD-dependent protein deacetylase</fullName>
        <ecNumber evidence="5">2.3.1.286</ecNumber>
    </recommendedName>
    <alternativeName>
        <fullName evidence="5">Regulatory protein SIR2 homolog</fullName>
    </alternativeName>
</protein>
<keyword evidence="1 5" id="KW-0808">Transferase</keyword>
<evidence type="ECO:0000313" key="8">
    <source>
        <dbReference type="EMBL" id="MFC4830778.1"/>
    </source>
</evidence>
<feature type="binding site" evidence="5 6">
    <location>
        <position position="192"/>
    </location>
    <ligand>
        <name>Zn(2+)</name>
        <dbReference type="ChEBI" id="CHEBI:29105"/>
    </ligand>
</feature>
<feature type="domain" description="Deacetylase sirtuin-type" evidence="7">
    <location>
        <begin position="13"/>
        <end position="291"/>
    </location>
</feature>
<evidence type="ECO:0000256" key="3">
    <source>
        <dbReference type="ARBA" id="ARBA00022833"/>
    </source>
</evidence>
<dbReference type="EC" id="2.3.1.286" evidence="5"/>
<dbReference type="NCBIfam" id="NF003738">
    <property type="entry name" value="PRK05333.1"/>
    <property type="match status" value="1"/>
</dbReference>
<dbReference type="RefSeq" id="WP_274189047.1">
    <property type="nucleotide sequence ID" value="NZ_BAABHN010000001.1"/>
</dbReference>
<evidence type="ECO:0000256" key="6">
    <source>
        <dbReference type="PROSITE-ProRule" id="PRU00236"/>
    </source>
</evidence>
<keyword evidence="3 5" id="KW-0862">Zinc</keyword>
<dbReference type="InterPro" id="IPR026591">
    <property type="entry name" value="Sirtuin_cat_small_dom_sf"/>
</dbReference>
<comment type="subcellular location">
    <subcellularLocation>
        <location evidence="5">Cytoplasm</location>
    </subcellularLocation>
</comment>
<dbReference type="HAMAP" id="MF_01967">
    <property type="entry name" value="Sirtuin_ClassII"/>
    <property type="match status" value="1"/>
</dbReference>
<name>A0ABV9R9C5_9PSEU</name>
<dbReference type="Gene3D" id="3.40.50.1220">
    <property type="entry name" value="TPP-binding domain"/>
    <property type="match status" value="1"/>
</dbReference>
<dbReference type="Pfam" id="PF02146">
    <property type="entry name" value="SIR2"/>
    <property type="match status" value="1"/>
</dbReference>
<feature type="binding site" evidence="5 6">
    <location>
        <position position="195"/>
    </location>
    <ligand>
        <name>Zn(2+)</name>
        <dbReference type="ChEBI" id="CHEBI:29105"/>
    </ligand>
</feature>
<dbReference type="PANTHER" id="PTHR11085:SF10">
    <property type="entry name" value="NAD-DEPENDENT PROTEIN DEACYLASE SIRTUIN-5, MITOCHONDRIAL-RELATED"/>
    <property type="match status" value="1"/>
</dbReference>
<comment type="caution">
    <text evidence="5">Lacks conserved residue(s) required for the propagation of feature annotation.</text>
</comment>
<proteinExistence type="inferred from homology"/>
<feature type="active site" description="Proton acceptor" evidence="5 6">
    <location>
        <position position="133"/>
    </location>
</feature>
<keyword evidence="9" id="KW-1185">Reference proteome</keyword>
<dbReference type="InterPro" id="IPR003000">
    <property type="entry name" value="Sirtuin"/>
</dbReference>
<dbReference type="PROSITE" id="PS50305">
    <property type="entry name" value="SIRTUIN"/>
    <property type="match status" value="1"/>
</dbReference>
<comment type="cofactor">
    <cofactor evidence="5">
        <name>Zn(2+)</name>
        <dbReference type="ChEBI" id="CHEBI:29105"/>
    </cofactor>
    <text evidence="5">Binds 1 zinc ion per subunit.</text>
</comment>
<evidence type="ECO:0000259" key="7">
    <source>
        <dbReference type="PROSITE" id="PS50305"/>
    </source>
</evidence>
<feature type="binding site" evidence="5">
    <location>
        <begin position="115"/>
        <end position="118"/>
    </location>
    <ligand>
        <name>NAD(+)</name>
        <dbReference type="ChEBI" id="CHEBI:57540"/>
    </ligand>
</feature>
<keyword evidence="5" id="KW-0963">Cytoplasm</keyword>
<dbReference type="PANTHER" id="PTHR11085">
    <property type="entry name" value="NAD-DEPENDENT PROTEIN DEACYLASE SIRTUIN-5, MITOCHONDRIAL-RELATED"/>
    <property type="match status" value="1"/>
</dbReference>
<dbReference type="InterPro" id="IPR050134">
    <property type="entry name" value="NAD-dep_sirtuin_deacylases"/>
</dbReference>
<comment type="catalytic activity">
    <reaction evidence="5">
        <text>N(6)-acetyl-L-lysyl-[protein] + NAD(+) + H2O = 2''-O-acetyl-ADP-D-ribose + nicotinamide + L-lysyl-[protein]</text>
        <dbReference type="Rhea" id="RHEA:43636"/>
        <dbReference type="Rhea" id="RHEA-COMP:9752"/>
        <dbReference type="Rhea" id="RHEA-COMP:10731"/>
        <dbReference type="ChEBI" id="CHEBI:15377"/>
        <dbReference type="ChEBI" id="CHEBI:17154"/>
        <dbReference type="ChEBI" id="CHEBI:29969"/>
        <dbReference type="ChEBI" id="CHEBI:57540"/>
        <dbReference type="ChEBI" id="CHEBI:61930"/>
        <dbReference type="ChEBI" id="CHEBI:83767"/>
        <dbReference type="EC" id="2.3.1.286"/>
    </reaction>
</comment>
<organism evidence="8 9">
    <name type="scientific">Actinomycetospora chibensis</name>
    <dbReference type="NCBI Taxonomy" id="663606"/>
    <lineage>
        <taxon>Bacteria</taxon>
        <taxon>Bacillati</taxon>
        <taxon>Actinomycetota</taxon>
        <taxon>Actinomycetes</taxon>
        <taxon>Pseudonocardiales</taxon>
        <taxon>Pseudonocardiaceae</taxon>
        <taxon>Actinomycetospora</taxon>
    </lineage>
</organism>